<accession>A0A8H6PIA0</accession>
<dbReference type="AlphaFoldDB" id="A0A8H6PIA0"/>
<keyword evidence="5" id="KW-1185">Reference proteome</keyword>
<organism evidence="4 5">
    <name type="scientific">Aspergillus hiratsukae</name>
    <dbReference type="NCBI Taxonomy" id="1194566"/>
    <lineage>
        <taxon>Eukaryota</taxon>
        <taxon>Fungi</taxon>
        <taxon>Dikarya</taxon>
        <taxon>Ascomycota</taxon>
        <taxon>Pezizomycotina</taxon>
        <taxon>Eurotiomycetes</taxon>
        <taxon>Eurotiomycetidae</taxon>
        <taxon>Eurotiales</taxon>
        <taxon>Aspergillaceae</taxon>
        <taxon>Aspergillus</taxon>
        <taxon>Aspergillus subgen. Fumigati</taxon>
    </lineage>
</organism>
<protein>
    <recommendedName>
        <fullName evidence="3">DUF4939 domain-containing protein</fullName>
    </recommendedName>
</protein>
<evidence type="ECO:0000259" key="3">
    <source>
        <dbReference type="Pfam" id="PF16297"/>
    </source>
</evidence>
<evidence type="ECO:0000313" key="5">
    <source>
        <dbReference type="Proteomes" id="UP000630445"/>
    </source>
</evidence>
<dbReference type="InterPro" id="IPR032549">
    <property type="entry name" value="DUF4939"/>
</dbReference>
<dbReference type="Proteomes" id="UP000630445">
    <property type="component" value="Unassembled WGS sequence"/>
</dbReference>
<dbReference type="Pfam" id="PF16297">
    <property type="entry name" value="DUF4939"/>
    <property type="match status" value="1"/>
</dbReference>
<feature type="coiled-coil region" evidence="1">
    <location>
        <begin position="46"/>
        <end position="73"/>
    </location>
</feature>
<dbReference type="EMBL" id="JACBAD010001650">
    <property type="protein sequence ID" value="KAF7137046.1"/>
    <property type="molecule type" value="Genomic_DNA"/>
</dbReference>
<dbReference type="OrthoDB" id="4502494at2759"/>
<feature type="region of interest" description="Disordered" evidence="2">
    <location>
        <begin position="99"/>
        <end position="120"/>
    </location>
</feature>
<keyword evidence="1" id="KW-0175">Coiled coil</keyword>
<evidence type="ECO:0000256" key="1">
    <source>
        <dbReference type="SAM" id="Coils"/>
    </source>
</evidence>
<reference evidence="4" key="1">
    <citation type="submission" date="2020-06" db="EMBL/GenBank/DDBJ databases">
        <title>Draft genome sequences of strains closely related to Aspergillus parafelis and Aspergillus hiratsukae.</title>
        <authorList>
            <person name="Dos Santos R.A.C."/>
            <person name="Rivero-Menendez O."/>
            <person name="Steenwyk J.L."/>
            <person name="Mead M.E."/>
            <person name="Goldman G.H."/>
            <person name="Alastruey-Izquierdo A."/>
            <person name="Rokas A."/>
        </authorList>
    </citation>
    <scope>NUCLEOTIDE SEQUENCE</scope>
    <source>
        <strain evidence="4">CNM-CM5793</strain>
    </source>
</reference>
<evidence type="ECO:0000313" key="4">
    <source>
        <dbReference type="EMBL" id="KAF7137046.1"/>
    </source>
</evidence>
<gene>
    <name evidence="4" type="ORF">CNMCM5793_006897</name>
</gene>
<comment type="caution">
    <text evidence="4">The sequence shown here is derived from an EMBL/GenBank/DDBJ whole genome shotgun (WGS) entry which is preliminary data.</text>
</comment>
<proteinExistence type="predicted"/>
<name>A0A8H6PIA0_9EURO</name>
<sequence>MAPLPRPPFLPQSLQEFAEHVVNHQSEWYEYCRDAYKFIEENDTALAEALENTRQAELKLEALQLEYNRLKVTHARVQGVREGPSPGIIIAYTAPMGAPPSIDSPSTSSARLSERLPDPDRFEGDRKDLRRFASQIHEKMKVNRDRFPTPQSRMAYVTNRLKGAPYAQVLPYIKEGVCQLKDYEEILQILDRAFGDPNRVNNARNELFRLRQTNKEFGMFFAEFQRLALEGEMSEDSLPTLLEQAINRELRGMLMHNEPPSRDYHKLAAFLQDLENRRRHYESSMPPVARPYTATPKPVPAQPPNLIASLSLWI</sequence>
<evidence type="ECO:0000256" key="2">
    <source>
        <dbReference type="SAM" id="MobiDB-lite"/>
    </source>
</evidence>
<feature type="domain" description="DUF4939" evidence="3">
    <location>
        <begin position="107"/>
        <end position="195"/>
    </location>
</feature>